<feature type="compositionally biased region" description="Basic and acidic residues" evidence="1">
    <location>
        <begin position="181"/>
        <end position="194"/>
    </location>
</feature>
<evidence type="ECO:0000256" key="1">
    <source>
        <dbReference type="SAM" id="MobiDB-lite"/>
    </source>
</evidence>
<sequence length="218" mass="22473">MFVLGFFAGRFSHAIRRPEKATPAPTPVARTDDELERIEGIGSAMATALRAAGIRTFAQLAAADDATKRAAIKAAGLSFAPSLTTWSRQARLLADGDETAFRVLTATLIAGRPEQQPPSPALPADRHVTPNQHAPASPAPTTPGAAPTPRESGTTTARTTHEPGATTARTTRESGAAVVADGRKDGDRAARRDGTGPVDAGVAGVAQQGAARDVEVAR</sequence>
<dbReference type="EMBL" id="JAVDYC010000001">
    <property type="protein sequence ID" value="MDR7321017.1"/>
    <property type="molecule type" value="Genomic_DNA"/>
</dbReference>
<feature type="compositionally biased region" description="Low complexity" evidence="1">
    <location>
        <begin position="200"/>
        <end position="211"/>
    </location>
</feature>
<dbReference type="Gene3D" id="1.10.150.20">
    <property type="entry name" value="5' to 3' exonuclease, C-terminal subdomain"/>
    <property type="match status" value="1"/>
</dbReference>
<keyword evidence="3" id="KW-1185">Reference proteome</keyword>
<dbReference type="Proteomes" id="UP001183629">
    <property type="component" value="Unassembled WGS sequence"/>
</dbReference>
<protein>
    <recommendedName>
        <fullName evidence="4">Helix-hairpin-helix domain-containing protein</fullName>
    </recommendedName>
</protein>
<name>A0AAE3ZLB4_9ACTN</name>
<organism evidence="2 3">
    <name type="scientific">Catenuloplanes niger</name>
    <dbReference type="NCBI Taxonomy" id="587534"/>
    <lineage>
        <taxon>Bacteria</taxon>
        <taxon>Bacillati</taxon>
        <taxon>Actinomycetota</taxon>
        <taxon>Actinomycetes</taxon>
        <taxon>Micromonosporales</taxon>
        <taxon>Micromonosporaceae</taxon>
        <taxon>Catenuloplanes</taxon>
    </lineage>
</organism>
<evidence type="ECO:0000313" key="2">
    <source>
        <dbReference type="EMBL" id="MDR7321017.1"/>
    </source>
</evidence>
<dbReference type="AlphaFoldDB" id="A0AAE3ZLB4"/>
<dbReference type="RefSeq" id="WP_310409776.1">
    <property type="nucleotide sequence ID" value="NZ_JAVDYC010000001.1"/>
</dbReference>
<comment type="caution">
    <text evidence="2">The sequence shown here is derived from an EMBL/GenBank/DDBJ whole genome shotgun (WGS) entry which is preliminary data.</text>
</comment>
<accession>A0AAE3ZLB4</accession>
<evidence type="ECO:0008006" key="4">
    <source>
        <dbReference type="Google" id="ProtNLM"/>
    </source>
</evidence>
<feature type="region of interest" description="Disordered" evidence="1">
    <location>
        <begin position="111"/>
        <end position="218"/>
    </location>
</feature>
<evidence type="ECO:0000313" key="3">
    <source>
        <dbReference type="Proteomes" id="UP001183629"/>
    </source>
</evidence>
<gene>
    <name evidence="2" type="ORF">J2S44_001267</name>
</gene>
<reference evidence="2 3" key="1">
    <citation type="submission" date="2023-07" db="EMBL/GenBank/DDBJ databases">
        <title>Sequencing the genomes of 1000 actinobacteria strains.</title>
        <authorList>
            <person name="Klenk H.-P."/>
        </authorList>
    </citation>
    <scope>NUCLEOTIDE SEQUENCE [LARGE SCALE GENOMIC DNA]</scope>
    <source>
        <strain evidence="2 3">DSM 44711</strain>
    </source>
</reference>
<proteinExistence type="predicted"/>
<dbReference type="Pfam" id="PF14520">
    <property type="entry name" value="HHH_5"/>
    <property type="match status" value="1"/>
</dbReference>